<accession>A0ABY3ERY0</accession>
<feature type="compositionally biased region" description="Low complexity" evidence="1">
    <location>
        <begin position="61"/>
        <end position="70"/>
    </location>
</feature>
<evidence type="ECO:0008006" key="5">
    <source>
        <dbReference type="Google" id="ProtNLM"/>
    </source>
</evidence>
<reference evidence="3 4" key="1">
    <citation type="submission" date="2019-05" db="EMBL/GenBank/DDBJ databases">
        <title>Whole genome sequence analysis of Cupriavidus campinensis S14E4C strain.</title>
        <authorList>
            <person name="Abbaszade G."/>
            <person name="Szabo A."/>
            <person name="Toumi M."/>
            <person name="Toth E."/>
        </authorList>
    </citation>
    <scope>NUCLEOTIDE SEQUENCE [LARGE SCALE GENOMIC DNA]</scope>
    <source>
        <strain evidence="3 4">S14E4C</strain>
    </source>
</reference>
<evidence type="ECO:0000313" key="4">
    <source>
        <dbReference type="Proteomes" id="UP000318943"/>
    </source>
</evidence>
<organism evidence="3 4">
    <name type="scientific">Cupriavidus campinensis</name>
    <dbReference type="NCBI Taxonomy" id="151783"/>
    <lineage>
        <taxon>Bacteria</taxon>
        <taxon>Pseudomonadati</taxon>
        <taxon>Pseudomonadota</taxon>
        <taxon>Betaproteobacteria</taxon>
        <taxon>Burkholderiales</taxon>
        <taxon>Burkholderiaceae</taxon>
        <taxon>Cupriavidus</taxon>
    </lineage>
</organism>
<keyword evidence="2" id="KW-0732">Signal</keyword>
<dbReference type="Proteomes" id="UP000318943">
    <property type="component" value="Unassembled WGS sequence"/>
</dbReference>
<protein>
    <recommendedName>
        <fullName evidence="5">Dickkopf N-terminal cysteine-rich domain-containing protein</fullName>
    </recommendedName>
</protein>
<dbReference type="RefSeq" id="WP_144196419.1">
    <property type="nucleotide sequence ID" value="NZ_VCIZ01000002.1"/>
</dbReference>
<feature type="region of interest" description="Disordered" evidence="1">
    <location>
        <begin position="47"/>
        <end position="70"/>
    </location>
</feature>
<keyword evidence="4" id="KW-1185">Reference proteome</keyword>
<feature type="chain" id="PRO_5046918302" description="Dickkopf N-terminal cysteine-rich domain-containing protein" evidence="2">
    <location>
        <begin position="23"/>
        <end position="116"/>
    </location>
</feature>
<evidence type="ECO:0000256" key="1">
    <source>
        <dbReference type="SAM" id="MobiDB-lite"/>
    </source>
</evidence>
<evidence type="ECO:0000313" key="3">
    <source>
        <dbReference type="EMBL" id="TSP13716.1"/>
    </source>
</evidence>
<name>A0ABY3ERY0_9BURK</name>
<dbReference type="EMBL" id="VCIZ01000002">
    <property type="protein sequence ID" value="TSP13716.1"/>
    <property type="molecule type" value="Genomic_DNA"/>
</dbReference>
<proteinExistence type="predicted"/>
<feature type="signal peptide" evidence="2">
    <location>
        <begin position="1"/>
        <end position="22"/>
    </location>
</feature>
<evidence type="ECO:0000256" key="2">
    <source>
        <dbReference type="SAM" id="SignalP"/>
    </source>
</evidence>
<comment type="caution">
    <text evidence="3">The sequence shown here is derived from an EMBL/GenBank/DDBJ whole genome shotgun (WGS) entry which is preliminary data.</text>
</comment>
<sequence>MTLRSLLFIASIGLAWASPAPAAGCQYDMQCKGERICQMGQCVSPDAEEAAEPAPKPPAAPAARATPAPAPAAAPRLCCTVAGKLKLAPGTDNGLAAGEACQGMTSSGKPVPGSVC</sequence>
<gene>
    <name evidence="3" type="ORF">FGG12_04320</name>
</gene>